<comment type="caution">
    <text evidence="3">The sequence shown here is derived from an EMBL/GenBank/DDBJ whole genome shotgun (WGS) entry which is preliminary data.</text>
</comment>
<keyword evidence="2" id="KW-0677">Repeat</keyword>
<evidence type="ECO:0000313" key="4">
    <source>
        <dbReference type="Proteomes" id="UP001549921"/>
    </source>
</evidence>
<evidence type="ECO:0008006" key="5">
    <source>
        <dbReference type="Google" id="ProtNLM"/>
    </source>
</evidence>
<dbReference type="InterPro" id="IPR003591">
    <property type="entry name" value="Leu-rich_rpt_typical-subtyp"/>
</dbReference>
<accession>A0ABD0SUB2</accession>
<dbReference type="Proteomes" id="UP001549921">
    <property type="component" value="Unassembled WGS sequence"/>
</dbReference>
<dbReference type="EMBL" id="JBEDNZ010000015">
    <property type="protein sequence ID" value="KAL0829332.1"/>
    <property type="molecule type" value="Genomic_DNA"/>
</dbReference>
<evidence type="ECO:0000256" key="2">
    <source>
        <dbReference type="ARBA" id="ARBA00022737"/>
    </source>
</evidence>
<protein>
    <recommendedName>
        <fullName evidence="5">Connectin</fullName>
    </recommendedName>
</protein>
<dbReference type="AlphaFoldDB" id="A0ABD0SUB2"/>
<dbReference type="SMART" id="SM00369">
    <property type="entry name" value="LRR_TYP"/>
    <property type="match status" value="6"/>
</dbReference>
<dbReference type="PANTHER" id="PTHR24366">
    <property type="entry name" value="IG(IMMUNOGLOBULIN) AND LRR(LEUCINE RICH REPEAT) DOMAINS"/>
    <property type="match status" value="1"/>
</dbReference>
<dbReference type="Pfam" id="PF13855">
    <property type="entry name" value="LRR_8"/>
    <property type="match status" value="2"/>
</dbReference>
<name>A0ABD0SUB2_LOXSC</name>
<evidence type="ECO:0000313" key="3">
    <source>
        <dbReference type="EMBL" id="KAL0829332.1"/>
    </source>
</evidence>
<dbReference type="InterPro" id="IPR001611">
    <property type="entry name" value="Leu-rich_rpt"/>
</dbReference>
<proteinExistence type="predicted"/>
<dbReference type="PROSITE" id="PS51450">
    <property type="entry name" value="LRR"/>
    <property type="match status" value="1"/>
</dbReference>
<dbReference type="InterPro" id="IPR032675">
    <property type="entry name" value="LRR_dom_sf"/>
</dbReference>
<dbReference type="SUPFAM" id="SSF52058">
    <property type="entry name" value="L domain-like"/>
    <property type="match status" value="1"/>
</dbReference>
<keyword evidence="1" id="KW-0433">Leucine-rich repeat</keyword>
<dbReference type="Gene3D" id="3.80.10.10">
    <property type="entry name" value="Ribonuclease Inhibitor"/>
    <property type="match status" value="2"/>
</dbReference>
<evidence type="ECO:0000256" key="1">
    <source>
        <dbReference type="ARBA" id="ARBA00022614"/>
    </source>
</evidence>
<dbReference type="PANTHER" id="PTHR24366:SF164">
    <property type="entry name" value="CONNECTIN-LIKE PROTEIN"/>
    <property type="match status" value="1"/>
</dbReference>
<gene>
    <name evidence="3" type="ORF">ABMA28_004125</name>
</gene>
<organism evidence="3 4">
    <name type="scientific">Loxostege sticticalis</name>
    <name type="common">Beet webworm moth</name>
    <dbReference type="NCBI Taxonomy" id="481309"/>
    <lineage>
        <taxon>Eukaryota</taxon>
        <taxon>Metazoa</taxon>
        <taxon>Ecdysozoa</taxon>
        <taxon>Arthropoda</taxon>
        <taxon>Hexapoda</taxon>
        <taxon>Insecta</taxon>
        <taxon>Pterygota</taxon>
        <taxon>Neoptera</taxon>
        <taxon>Endopterygota</taxon>
        <taxon>Lepidoptera</taxon>
        <taxon>Glossata</taxon>
        <taxon>Ditrysia</taxon>
        <taxon>Pyraloidea</taxon>
        <taxon>Crambidae</taxon>
        <taxon>Pyraustinae</taxon>
        <taxon>Loxostege</taxon>
    </lineage>
</organism>
<sequence length="488" mass="55866">MEQITKYLIIITSLMTVKLTITESKNDTKPKFDRRYYMPLFINVCDIEDRRSKVHCYCDSNKPKMATKADCWVFGGGITEDDPIWPSFSSQSEIEHLMFNVRSDDALTFIPAKAIVRLDKLKHVSIQFGSIDTILPYAFTNSSTIKQIVLKSNKITTLEKHAFAQMMMLSNLSLEDNLIAELRRDVFFNLPNLHILHLSNNNLSLIHEGCFKHLNNLIELRLDYNYISVMTKETLEGLENLSRLNLRNNKLTMIGNLAFSESWGLKELMIDNNAIEYISDRAFGGLTQLRKLTLSGNRLTTFYEDLLEDINSLVVLDLRDNILETVSYESVRPVVENEKSASVAVYLDGNPLSCNCRLSWIYALRNETKDSTLKHALEKISCIEDPTLDRHPVDQETEDVDNSNVLSDDSYDYYDKTDEYNEVKLKTTAKKLTDIPLETLPCPKEIMQSIEESYGHPVQNEIRLKAFSAVGRIVPNSILTAILARMLF</sequence>
<dbReference type="FunFam" id="3.80.10.10:FF:001360">
    <property type="entry name" value="Uncharacterized protein"/>
    <property type="match status" value="1"/>
</dbReference>
<reference evidence="3 4" key="1">
    <citation type="submission" date="2024-06" db="EMBL/GenBank/DDBJ databases">
        <title>A chromosome-level genome assembly of beet webworm, Loxostege sticticalis.</title>
        <authorList>
            <person name="Zhang Y."/>
        </authorList>
    </citation>
    <scope>NUCLEOTIDE SEQUENCE [LARGE SCALE GENOMIC DNA]</scope>
    <source>
        <strain evidence="3">AQ028</strain>
        <tissue evidence="3">Male pupae</tissue>
    </source>
</reference>